<dbReference type="PROSITE" id="PS50137">
    <property type="entry name" value="DS_RBD"/>
    <property type="match status" value="1"/>
</dbReference>
<gene>
    <name evidence="3" type="ORF">GFSPODELE1_LOCUS226</name>
</gene>
<proteinExistence type="predicted"/>
<keyword evidence="1" id="KW-0694">RNA-binding</keyword>
<organism evidence="3 4">
    <name type="scientific">Somion occarium</name>
    <dbReference type="NCBI Taxonomy" id="3059160"/>
    <lineage>
        <taxon>Eukaryota</taxon>
        <taxon>Fungi</taxon>
        <taxon>Dikarya</taxon>
        <taxon>Basidiomycota</taxon>
        <taxon>Agaricomycotina</taxon>
        <taxon>Agaricomycetes</taxon>
        <taxon>Polyporales</taxon>
        <taxon>Cerrenaceae</taxon>
        <taxon>Somion</taxon>
    </lineage>
</organism>
<dbReference type="InterPro" id="IPR014720">
    <property type="entry name" value="dsRBD_dom"/>
</dbReference>
<dbReference type="SMART" id="SM00358">
    <property type="entry name" value="DSRM"/>
    <property type="match status" value="1"/>
</dbReference>
<dbReference type="SUPFAM" id="SSF54768">
    <property type="entry name" value="dsRNA-binding domain-like"/>
    <property type="match status" value="1"/>
</dbReference>
<dbReference type="Proteomes" id="UP001497453">
    <property type="component" value="Chromosome 1"/>
</dbReference>
<reference evidence="4" key="1">
    <citation type="submission" date="2024-04" db="EMBL/GenBank/DDBJ databases">
        <authorList>
            <person name="Shaw F."/>
            <person name="Minotto A."/>
        </authorList>
    </citation>
    <scope>NUCLEOTIDE SEQUENCE [LARGE SCALE GENOMIC DNA]</scope>
</reference>
<evidence type="ECO:0000313" key="4">
    <source>
        <dbReference type="Proteomes" id="UP001497453"/>
    </source>
</evidence>
<evidence type="ECO:0000313" key="3">
    <source>
        <dbReference type="EMBL" id="CAL1694266.1"/>
    </source>
</evidence>
<sequence length="85" mass="8915">MGECPCPEMPSNDGTVALNNYLQSQNELQLLVCQEVSSGPSHSPEWTVTYKMHDQVLGVGTGATKALAKDAAAKAALQTLRPSGA</sequence>
<keyword evidence="4" id="KW-1185">Reference proteome</keyword>
<evidence type="ECO:0000256" key="1">
    <source>
        <dbReference type="PROSITE-ProRule" id="PRU00266"/>
    </source>
</evidence>
<dbReference type="EMBL" id="OZ037944">
    <property type="protein sequence ID" value="CAL1694266.1"/>
    <property type="molecule type" value="Genomic_DNA"/>
</dbReference>
<protein>
    <recommendedName>
        <fullName evidence="2">DRBM domain-containing protein</fullName>
    </recommendedName>
</protein>
<evidence type="ECO:0000259" key="2">
    <source>
        <dbReference type="PROSITE" id="PS50137"/>
    </source>
</evidence>
<accession>A0ABP1CF75</accession>
<feature type="domain" description="DRBM" evidence="2">
    <location>
        <begin position="13"/>
        <end position="82"/>
    </location>
</feature>
<dbReference type="Pfam" id="PF00035">
    <property type="entry name" value="dsrm"/>
    <property type="match status" value="1"/>
</dbReference>
<dbReference type="Gene3D" id="3.30.160.20">
    <property type="match status" value="1"/>
</dbReference>
<name>A0ABP1CF75_9APHY</name>